<keyword evidence="1" id="KW-0472">Membrane</keyword>
<organism evidence="2">
    <name type="scientific">uncultured Caudovirales phage</name>
    <dbReference type="NCBI Taxonomy" id="2100421"/>
    <lineage>
        <taxon>Viruses</taxon>
        <taxon>Duplodnaviria</taxon>
        <taxon>Heunggongvirae</taxon>
        <taxon>Uroviricota</taxon>
        <taxon>Caudoviricetes</taxon>
        <taxon>Peduoviridae</taxon>
        <taxon>Maltschvirus</taxon>
        <taxon>Maltschvirus maltsch</taxon>
    </lineage>
</organism>
<gene>
    <name evidence="3" type="ORF">UFOVP1293_80</name>
    <name evidence="4" type="ORF">UFOVP1644_3</name>
    <name evidence="2" type="ORF">UFOVP860_31</name>
</gene>
<evidence type="ECO:0000313" key="4">
    <source>
        <dbReference type="EMBL" id="CAB4222269.1"/>
    </source>
</evidence>
<dbReference type="EMBL" id="LR797244">
    <property type="protein sequence ID" value="CAB4196121.1"/>
    <property type="molecule type" value="Genomic_DNA"/>
</dbReference>
<feature type="transmembrane region" description="Helical" evidence="1">
    <location>
        <begin position="63"/>
        <end position="84"/>
    </location>
</feature>
<sequence>MMTVIVAAGTIGAVFGVLGAWRVLRRWKWFPMARRWCAQGDACPRVSDCKRVALFSDREGGPVDAMLCGLVAVAALGVIALAIWGGR</sequence>
<reference evidence="2" key="1">
    <citation type="submission" date="2020-04" db="EMBL/GenBank/DDBJ databases">
        <authorList>
            <person name="Chiriac C."/>
            <person name="Salcher M."/>
            <person name="Ghai R."/>
            <person name="Kavagutti S V."/>
        </authorList>
    </citation>
    <scope>NUCLEOTIDE SEQUENCE</scope>
</reference>
<dbReference type="EMBL" id="LR796812">
    <property type="protein sequence ID" value="CAB4167591.1"/>
    <property type="molecule type" value="Genomic_DNA"/>
</dbReference>
<protein>
    <submittedName>
        <fullName evidence="2">Uncharacterized protein</fullName>
    </submittedName>
</protein>
<proteinExistence type="predicted"/>
<evidence type="ECO:0000256" key="1">
    <source>
        <dbReference type="SAM" id="Phobius"/>
    </source>
</evidence>
<accession>A0A6J5PDR7</accession>
<dbReference type="EMBL" id="LR797513">
    <property type="protein sequence ID" value="CAB4222269.1"/>
    <property type="molecule type" value="Genomic_DNA"/>
</dbReference>
<evidence type="ECO:0000313" key="2">
    <source>
        <dbReference type="EMBL" id="CAB4167591.1"/>
    </source>
</evidence>
<keyword evidence="1" id="KW-1133">Transmembrane helix</keyword>
<keyword evidence="1" id="KW-0812">Transmembrane</keyword>
<name>A0A6J5PDR7_9CAUD</name>
<evidence type="ECO:0000313" key="3">
    <source>
        <dbReference type="EMBL" id="CAB4196121.1"/>
    </source>
</evidence>